<dbReference type="Gene3D" id="3.30.70.100">
    <property type="match status" value="1"/>
</dbReference>
<name>A0A831RX68_9GAMM</name>
<organism evidence="2">
    <name type="scientific">Thiolapillus brandeum</name>
    <dbReference type="NCBI Taxonomy" id="1076588"/>
    <lineage>
        <taxon>Bacteria</taxon>
        <taxon>Pseudomonadati</taxon>
        <taxon>Pseudomonadota</taxon>
        <taxon>Gammaproteobacteria</taxon>
        <taxon>Chromatiales</taxon>
        <taxon>Sedimenticolaceae</taxon>
        <taxon>Thiolapillus</taxon>
    </lineage>
</organism>
<dbReference type="InterPro" id="IPR052936">
    <property type="entry name" value="Jasmonate_Hydroxylase-like"/>
</dbReference>
<reference evidence="2" key="1">
    <citation type="journal article" date="2020" name="mSystems">
        <title>Genome- and Community-Level Interaction Insights into Carbon Utilization and Element Cycling Functions of Hydrothermarchaeota in Hydrothermal Sediment.</title>
        <authorList>
            <person name="Zhou Z."/>
            <person name="Liu Y."/>
            <person name="Xu W."/>
            <person name="Pan J."/>
            <person name="Luo Z.H."/>
            <person name="Li M."/>
        </authorList>
    </citation>
    <scope>NUCLEOTIDE SEQUENCE [LARGE SCALE GENOMIC DNA]</scope>
    <source>
        <strain evidence="2">HyVt-458</strain>
    </source>
</reference>
<gene>
    <name evidence="2" type="ORF">ENJ12_08755</name>
</gene>
<dbReference type="Proteomes" id="UP000886339">
    <property type="component" value="Unassembled WGS sequence"/>
</dbReference>
<evidence type="ECO:0000259" key="1">
    <source>
        <dbReference type="Pfam" id="PF03992"/>
    </source>
</evidence>
<dbReference type="InterPro" id="IPR011008">
    <property type="entry name" value="Dimeric_a/b-barrel"/>
</dbReference>
<comment type="caution">
    <text evidence="2">The sequence shown here is derived from an EMBL/GenBank/DDBJ whole genome shotgun (WGS) entry which is preliminary data.</text>
</comment>
<dbReference type="InterPro" id="IPR007138">
    <property type="entry name" value="ABM_dom"/>
</dbReference>
<keyword evidence="2" id="KW-0560">Oxidoreductase</keyword>
<dbReference type="PANTHER" id="PTHR37811:SF2">
    <property type="entry name" value="ABM DOMAIN-CONTAINING PROTEIN"/>
    <property type="match status" value="1"/>
</dbReference>
<feature type="domain" description="ABM" evidence="1">
    <location>
        <begin position="11"/>
        <end position="72"/>
    </location>
</feature>
<dbReference type="Pfam" id="PF03992">
    <property type="entry name" value="ABM"/>
    <property type="match status" value="1"/>
</dbReference>
<dbReference type="PANTHER" id="PTHR37811">
    <property type="entry name" value="BLL5343 PROTEIN"/>
    <property type="match status" value="1"/>
</dbReference>
<protein>
    <submittedName>
        <fullName evidence="2">Antibiotic biosynthesis monooxygenase</fullName>
    </submittedName>
</protein>
<keyword evidence="2" id="KW-0503">Monooxygenase</keyword>
<proteinExistence type="predicted"/>
<evidence type="ECO:0000313" key="2">
    <source>
        <dbReference type="EMBL" id="HEC06927.1"/>
    </source>
</evidence>
<sequence length="95" mass="11401">MYAVIFRAVMAEPDDSYTTTARRMRKLARERYGCREFTSVTENGTEISISWWDSEQQIREWKNDPEHLQAQELGQKKWYRSYSVQIVKVIRTYEG</sequence>
<dbReference type="EMBL" id="DRLF01000303">
    <property type="protein sequence ID" value="HEC06927.1"/>
    <property type="molecule type" value="Genomic_DNA"/>
</dbReference>
<dbReference type="AlphaFoldDB" id="A0A831RX68"/>
<dbReference type="GO" id="GO:0004497">
    <property type="term" value="F:monooxygenase activity"/>
    <property type="evidence" value="ECO:0007669"/>
    <property type="project" value="UniProtKB-KW"/>
</dbReference>
<accession>A0A831RX68</accession>
<dbReference type="SUPFAM" id="SSF54909">
    <property type="entry name" value="Dimeric alpha+beta barrel"/>
    <property type="match status" value="1"/>
</dbReference>